<feature type="transmembrane region" description="Helical" evidence="1">
    <location>
        <begin position="12"/>
        <end position="39"/>
    </location>
</feature>
<comment type="caution">
    <text evidence="2">The sequence shown here is derived from an EMBL/GenBank/DDBJ whole genome shotgun (WGS) entry which is preliminary data.</text>
</comment>
<name>A0A852UVH4_9ACTN</name>
<dbReference type="EMBL" id="JACCCO010000001">
    <property type="protein sequence ID" value="NYF39576.1"/>
    <property type="molecule type" value="Genomic_DNA"/>
</dbReference>
<gene>
    <name evidence="2" type="ORF">HDA43_001735</name>
</gene>
<reference evidence="2 3" key="1">
    <citation type="submission" date="2020-07" db="EMBL/GenBank/DDBJ databases">
        <title>Sequencing the genomes of 1000 actinobacteria strains.</title>
        <authorList>
            <person name="Klenk H.-P."/>
        </authorList>
    </citation>
    <scope>NUCLEOTIDE SEQUENCE [LARGE SCALE GENOMIC DNA]</scope>
    <source>
        <strain evidence="2 3">DSM 45763</strain>
    </source>
</reference>
<accession>A0A852UVH4</accession>
<feature type="transmembrane region" description="Helical" evidence="1">
    <location>
        <begin position="138"/>
        <end position="157"/>
    </location>
</feature>
<keyword evidence="3" id="KW-1185">Reference proteome</keyword>
<feature type="transmembrane region" description="Helical" evidence="1">
    <location>
        <begin position="164"/>
        <end position="183"/>
    </location>
</feature>
<sequence length="235" mass="24904">MRFPSRLLAANMVFALLLWGLLLVGVALVAAGVAVFGTLTESTWEKGVQLARWYALFVGVALVREYLPMYVAHGMTRRQFGAQAAVTATLFAPFLAVLVAVGYLLEAGAYGLAGLSQTLDRAHMFAEPTHVPLVLAEYMIELAAWLVAGSVIGAAFYRWDGGGLLAVPVGVGLVVLAESAIGTELRLPFVSRLALGLDVPQSPAVTAGLGLAAFLFGLALTWLVIRDVPLRNRPA</sequence>
<feature type="transmembrane region" description="Helical" evidence="1">
    <location>
        <begin position="84"/>
        <end position="105"/>
    </location>
</feature>
<evidence type="ECO:0000313" key="2">
    <source>
        <dbReference type="EMBL" id="NYF39576.1"/>
    </source>
</evidence>
<evidence type="ECO:0000313" key="3">
    <source>
        <dbReference type="Proteomes" id="UP000576393"/>
    </source>
</evidence>
<dbReference type="RefSeq" id="WP_179819211.1">
    <property type="nucleotide sequence ID" value="NZ_JACCCO010000001.1"/>
</dbReference>
<protein>
    <submittedName>
        <fullName evidence="2">Uncharacterized protein</fullName>
    </submittedName>
</protein>
<feature type="transmembrane region" description="Helical" evidence="1">
    <location>
        <begin position="203"/>
        <end position="225"/>
    </location>
</feature>
<keyword evidence="1" id="KW-1133">Transmembrane helix</keyword>
<dbReference type="AlphaFoldDB" id="A0A852UVH4"/>
<evidence type="ECO:0000256" key="1">
    <source>
        <dbReference type="SAM" id="Phobius"/>
    </source>
</evidence>
<keyword evidence="1" id="KW-0472">Membrane</keyword>
<proteinExistence type="predicted"/>
<feature type="transmembrane region" description="Helical" evidence="1">
    <location>
        <begin position="51"/>
        <end position="72"/>
    </location>
</feature>
<organism evidence="2 3">
    <name type="scientific">Streptosporangium sandarakinum</name>
    <dbReference type="NCBI Taxonomy" id="1260955"/>
    <lineage>
        <taxon>Bacteria</taxon>
        <taxon>Bacillati</taxon>
        <taxon>Actinomycetota</taxon>
        <taxon>Actinomycetes</taxon>
        <taxon>Streptosporangiales</taxon>
        <taxon>Streptosporangiaceae</taxon>
        <taxon>Streptosporangium</taxon>
    </lineage>
</organism>
<keyword evidence="1" id="KW-0812">Transmembrane</keyword>
<dbReference type="Proteomes" id="UP000576393">
    <property type="component" value="Unassembled WGS sequence"/>
</dbReference>